<feature type="region of interest" description="Disordered" evidence="1">
    <location>
        <begin position="82"/>
        <end position="105"/>
    </location>
</feature>
<comment type="caution">
    <text evidence="2">The sequence shown here is derived from an EMBL/GenBank/DDBJ whole genome shotgun (WGS) entry which is preliminary data.</text>
</comment>
<proteinExistence type="predicted"/>
<feature type="non-terminal residue" evidence="2">
    <location>
        <position position="1"/>
    </location>
</feature>
<gene>
    <name evidence="2" type="ORF">LITE_LOCUS6688</name>
</gene>
<feature type="compositionally biased region" description="Polar residues" evidence="1">
    <location>
        <begin position="85"/>
        <end position="97"/>
    </location>
</feature>
<keyword evidence="3" id="KW-1185">Reference proteome</keyword>
<dbReference type="EMBL" id="CAMGYJ010000003">
    <property type="protein sequence ID" value="CAI0390326.1"/>
    <property type="molecule type" value="Genomic_DNA"/>
</dbReference>
<sequence>LIALFHLHLHPHIIPNPFKSTPRITSYLEVNGKRWKGWGGKEWSWRNPSLSNFSLASEIPRPFPSFWYSHSPQGLLKQVELAKEASTSQGMQQAGESSKQKGIAE</sequence>
<reference evidence="2" key="1">
    <citation type="submission" date="2022-08" db="EMBL/GenBank/DDBJ databases">
        <authorList>
            <person name="Gutierrez-Valencia J."/>
        </authorList>
    </citation>
    <scope>NUCLEOTIDE SEQUENCE</scope>
</reference>
<protein>
    <submittedName>
        <fullName evidence="2">Uncharacterized protein</fullName>
    </submittedName>
</protein>
<dbReference type="Proteomes" id="UP001154282">
    <property type="component" value="Unassembled WGS sequence"/>
</dbReference>
<evidence type="ECO:0000256" key="1">
    <source>
        <dbReference type="SAM" id="MobiDB-lite"/>
    </source>
</evidence>
<dbReference type="AlphaFoldDB" id="A0AAV0HYS0"/>
<accession>A0AAV0HYS0</accession>
<name>A0AAV0HYS0_9ROSI</name>
<evidence type="ECO:0000313" key="3">
    <source>
        <dbReference type="Proteomes" id="UP001154282"/>
    </source>
</evidence>
<organism evidence="2 3">
    <name type="scientific">Linum tenue</name>
    <dbReference type="NCBI Taxonomy" id="586396"/>
    <lineage>
        <taxon>Eukaryota</taxon>
        <taxon>Viridiplantae</taxon>
        <taxon>Streptophyta</taxon>
        <taxon>Embryophyta</taxon>
        <taxon>Tracheophyta</taxon>
        <taxon>Spermatophyta</taxon>
        <taxon>Magnoliopsida</taxon>
        <taxon>eudicotyledons</taxon>
        <taxon>Gunneridae</taxon>
        <taxon>Pentapetalae</taxon>
        <taxon>rosids</taxon>
        <taxon>fabids</taxon>
        <taxon>Malpighiales</taxon>
        <taxon>Linaceae</taxon>
        <taxon>Linum</taxon>
    </lineage>
</organism>
<evidence type="ECO:0000313" key="2">
    <source>
        <dbReference type="EMBL" id="CAI0390326.1"/>
    </source>
</evidence>